<dbReference type="PANTHER" id="PTHR31917:SF5">
    <property type="entry name" value="OS02G0204500 PROTEIN"/>
    <property type="match status" value="1"/>
</dbReference>
<dbReference type="RefSeq" id="XP_030954509.1">
    <property type="nucleotide sequence ID" value="XM_031098649.1"/>
</dbReference>
<dbReference type="PANTHER" id="PTHR31917">
    <property type="entry name" value="AGENET DOMAIN-CONTAINING PROTEIN-RELATED"/>
    <property type="match status" value="1"/>
</dbReference>
<evidence type="ECO:0000256" key="1">
    <source>
        <dbReference type="ARBA" id="ARBA00004123"/>
    </source>
</evidence>
<comment type="subcellular location">
    <subcellularLocation>
        <location evidence="1">Nucleus</location>
    </subcellularLocation>
</comment>
<dbReference type="InterPro" id="IPR036142">
    <property type="entry name" value="ENT_dom-like_sf"/>
</dbReference>
<dbReference type="Pfam" id="PF05641">
    <property type="entry name" value="Agenet"/>
    <property type="match status" value="1"/>
</dbReference>
<organism evidence="4 5">
    <name type="scientific">Quercus lobata</name>
    <name type="common">Valley oak</name>
    <dbReference type="NCBI Taxonomy" id="97700"/>
    <lineage>
        <taxon>Eukaryota</taxon>
        <taxon>Viridiplantae</taxon>
        <taxon>Streptophyta</taxon>
        <taxon>Embryophyta</taxon>
        <taxon>Tracheophyta</taxon>
        <taxon>Spermatophyta</taxon>
        <taxon>Magnoliopsida</taxon>
        <taxon>eudicotyledons</taxon>
        <taxon>Gunneridae</taxon>
        <taxon>Pentapetalae</taxon>
        <taxon>rosids</taxon>
        <taxon>fabids</taxon>
        <taxon>Fagales</taxon>
        <taxon>Fagaceae</taxon>
        <taxon>Quercus</taxon>
    </lineage>
</organism>
<dbReference type="EnsemblPlants" id="QL02p087418:mrna">
    <property type="protein sequence ID" value="QL02p087418:mrna"/>
    <property type="gene ID" value="QL02p087418"/>
</dbReference>
<feature type="domain" description="ENT" evidence="3">
    <location>
        <begin position="352"/>
        <end position="416"/>
    </location>
</feature>
<dbReference type="InterPro" id="IPR005491">
    <property type="entry name" value="ENT_dom"/>
</dbReference>
<evidence type="ECO:0000256" key="2">
    <source>
        <dbReference type="ARBA" id="ARBA00023242"/>
    </source>
</evidence>
<dbReference type="InterPro" id="IPR008395">
    <property type="entry name" value="Agenet-like_dom"/>
</dbReference>
<proteinExistence type="predicted"/>
<evidence type="ECO:0000313" key="5">
    <source>
        <dbReference type="Proteomes" id="UP000594261"/>
    </source>
</evidence>
<dbReference type="InParanoid" id="A0A7N2L1E0"/>
<dbReference type="SMART" id="SM00743">
    <property type="entry name" value="Agenet"/>
    <property type="match status" value="2"/>
</dbReference>
<dbReference type="KEGG" id="qlo:115977027"/>
<dbReference type="PROSITE" id="PS51138">
    <property type="entry name" value="ENT"/>
    <property type="match status" value="1"/>
</dbReference>
<accession>A0A7N2L1E0</accession>
<dbReference type="SMART" id="SM01191">
    <property type="entry name" value="ENT"/>
    <property type="match status" value="1"/>
</dbReference>
<dbReference type="Gramene" id="QL02p087418:mrna">
    <property type="protein sequence ID" value="QL02p087418:mrna"/>
    <property type="gene ID" value="QL02p087418"/>
</dbReference>
<dbReference type="SUPFAM" id="SSF158639">
    <property type="entry name" value="ENT-like"/>
    <property type="match status" value="1"/>
</dbReference>
<reference evidence="4" key="2">
    <citation type="submission" date="2021-01" db="UniProtKB">
        <authorList>
            <consortium name="EnsemblPlants"/>
        </authorList>
    </citation>
    <scope>IDENTIFICATION</scope>
</reference>
<reference evidence="5" key="1">
    <citation type="journal article" date="2016" name="G3 (Bethesda)">
        <title>First Draft Assembly and Annotation of the Genome of a California Endemic Oak Quercus lobata Nee (Fagaceae).</title>
        <authorList>
            <person name="Sork V.L."/>
            <person name="Fitz-Gibbon S.T."/>
            <person name="Puiu D."/>
            <person name="Crepeau M."/>
            <person name="Gugger P.F."/>
            <person name="Sherman R."/>
            <person name="Stevens K."/>
            <person name="Langley C.H."/>
            <person name="Pellegrini M."/>
            <person name="Salzberg S.L."/>
        </authorList>
    </citation>
    <scope>NUCLEOTIDE SEQUENCE [LARGE SCALE GENOMIC DNA]</scope>
    <source>
        <strain evidence="5">cv. SW786</strain>
    </source>
</reference>
<dbReference type="OrthoDB" id="663550at2759"/>
<evidence type="ECO:0000259" key="3">
    <source>
        <dbReference type="PROSITE" id="PS51138"/>
    </source>
</evidence>
<keyword evidence="2" id="KW-0539">Nucleus</keyword>
<protein>
    <recommendedName>
        <fullName evidence="3">ENT domain-containing protein</fullName>
    </recommendedName>
</protein>
<evidence type="ECO:0000313" key="4">
    <source>
        <dbReference type="EnsemblPlants" id="QL02p087418:mrna"/>
    </source>
</evidence>
<dbReference type="GO" id="GO:0005634">
    <property type="term" value="C:nucleus"/>
    <property type="evidence" value="ECO:0007669"/>
    <property type="project" value="UniProtKB-SubCell"/>
</dbReference>
<gene>
    <name evidence="4" type="primary">LOC115977027</name>
</gene>
<dbReference type="Pfam" id="PF03735">
    <property type="entry name" value="ENT"/>
    <property type="match status" value="1"/>
</dbReference>
<dbReference type="AlphaFoldDB" id="A0A7N2L1E0"/>
<dbReference type="GeneID" id="115977027"/>
<dbReference type="Proteomes" id="UP000594261">
    <property type="component" value="Chromosome 2"/>
</dbReference>
<dbReference type="CDD" id="cd20406">
    <property type="entry name" value="Tudor_Agenet_AtDUF_rpt2_4"/>
    <property type="match status" value="1"/>
</dbReference>
<sequence length="416" mass="46770">MRFKKGNKVEVLSKREVPSGSWRCAEIICGNGHNYTIRYDGYEQANGKTVLERVSRKAIRPCPPPLEISGSWVPGDVVEVFDNFSWKMSTISQVLGKNYYKVRILGSSQEFEVLKFDIRVRQSWQDNKWVVIGKGSGNFEDGKHDENSTLKYNLNLSSQVHNRTIRIKIRVKDDCFPVKNRMNFPDSHIVSSKTLKRGSPYCYSEVEAYAGVAQKFRAIEKEGRCHRLNAANSSTLPKQVDADAFQRDMVGEECINASFNNKTTGISEVDVERRKPTGAVGCSFAINLESNYDDSVTSSVGSCSVASNCSYKLPHLSGGCIDNDDDHSSDAESFSQRGYKEVNFLLPTKEELAAEIHRLELHAYRCTIEALHACGPLSWEQEELVTNLRLSLHISNDEHLMELRNLGSGVTNIPIR</sequence>
<keyword evidence="5" id="KW-1185">Reference proteome</keyword>
<name>A0A7N2L1E0_QUELO</name>
<dbReference type="Gene3D" id="1.10.1240.40">
    <property type="entry name" value="ENT domain"/>
    <property type="match status" value="1"/>
</dbReference>
<dbReference type="OMA" id="DNEWIMI"/>
<dbReference type="InterPro" id="IPR014002">
    <property type="entry name" value="Agenet_dom_plant"/>
</dbReference>
<dbReference type="FunCoup" id="A0A7N2L1E0">
    <property type="interactions" value="694"/>
</dbReference>